<reference evidence="1 2" key="1">
    <citation type="submission" date="2019-03" db="EMBL/GenBank/DDBJ databases">
        <title>Single cell metagenomics reveals metabolic interactions within the superorganism composed of flagellate Streblomastix strix and complex community of Bacteroidetes bacteria on its surface.</title>
        <authorList>
            <person name="Treitli S.C."/>
            <person name="Kolisko M."/>
            <person name="Husnik F."/>
            <person name="Keeling P."/>
            <person name="Hampl V."/>
        </authorList>
    </citation>
    <scope>NUCLEOTIDE SEQUENCE [LARGE SCALE GENOMIC DNA]</scope>
    <source>
        <strain evidence="1">ST1C</strain>
    </source>
</reference>
<evidence type="ECO:0000313" key="1">
    <source>
        <dbReference type="EMBL" id="KAA6367264.1"/>
    </source>
</evidence>
<evidence type="ECO:0000313" key="2">
    <source>
        <dbReference type="Proteomes" id="UP000324800"/>
    </source>
</evidence>
<dbReference type="EMBL" id="SNRW01018515">
    <property type="protein sequence ID" value="KAA6367264.1"/>
    <property type="molecule type" value="Genomic_DNA"/>
</dbReference>
<protein>
    <submittedName>
        <fullName evidence="1">Uncharacterized protein</fullName>
    </submittedName>
</protein>
<comment type="caution">
    <text evidence="1">The sequence shown here is derived from an EMBL/GenBank/DDBJ whole genome shotgun (WGS) entry which is preliminary data.</text>
</comment>
<dbReference type="Proteomes" id="UP000324800">
    <property type="component" value="Unassembled WGS sequence"/>
</dbReference>
<proteinExistence type="predicted"/>
<dbReference type="Gene3D" id="3.10.20.90">
    <property type="entry name" value="Phosphatidylinositol 3-kinase Catalytic Subunit, Chain A, domain 1"/>
    <property type="match status" value="1"/>
</dbReference>
<sequence>MTQHIIKIVCEATNEIRKVQVDEDKWLGGVIEKVRDLFEICKIGSDEEPNIRLWYVDNHGDAIYVSTSEELRIGLRTAQDLRKSFTIDDVANDDIILAQE</sequence>
<gene>
    <name evidence="1" type="ORF">EZS28_037209</name>
</gene>
<name>A0A5J4UAM1_9EUKA</name>
<dbReference type="SUPFAM" id="SSF54277">
    <property type="entry name" value="CAD &amp; PB1 domains"/>
    <property type="match status" value="1"/>
</dbReference>
<accession>A0A5J4UAM1</accession>
<organism evidence="1 2">
    <name type="scientific">Streblomastix strix</name>
    <dbReference type="NCBI Taxonomy" id="222440"/>
    <lineage>
        <taxon>Eukaryota</taxon>
        <taxon>Metamonada</taxon>
        <taxon>Preaxostyla</taxon>
        <taxon>Oxymonadida</taxon>
        <taxon>Streblomastigidae</taxon>
        <taxon>Streblomastix</taxon>
    </lineage>
</organism>
<dbReference type="AlphaFoldDB" id="A0A5J4UAM1"/>
<feature type="non-terminal residue" evidence="1">
    <location>
        <position position="100"/>
    </location>
</feature>